<dbReference type="PANTHER" id="PTHR47916:SF1">
    <property type="entry name" value="3-HYDROXY-5-PHOSPHONOOXYPENTANE-2,4-DIONE THIOLASE"/>
    <property type="match status" value="1"/>
</dbReference>
<name>A0A0F0CQC9_9BACT</name>
<proteinExistence type="predicted"/>
<gene>
    <name evidence="1" type="ORF">OMAG_000650</name>
</gene>
<dbReference type="InterPro" id="IPR013785">
    <property type="entry name" value="Aldolase_TIM"/>
</dbReference>
<dbReference type="EMBL" id="JYNY01000146">
    <property type="protein sequence ID" value="KJJ85482.1"/>
    <property type="molecule type" value="Genomic_DNA"/>
</dbReference>
<dbReference type="InterPro" id="IPR002915">
    <property type="entry name" value="DeoC/FbaB/LacD_aldolase"/>
</dbReference>
<organism evidence="1 2">
    <name type="scientific">Candidatus Omnitrophus magneticus</name>
    <dbReference type="NCBI Taxonomy" id="1609969"/>
    <lineage>
        <taxon>Bacteria</taxon>
        <taxon>Pseudomonadati</taxon>
        <taxon>Candidatus Omnitrophota</taxon>
        <taxon>Candidatus Omnitrophus</taxon>
    </lineage>
</organism>
<reference evidence="1 2" key="1">
    <citation type="submission" date="2015-02" db="EMBL/GenBank/DDBJ databases">
        <title>Single-cell genomics of uncultivated deep-branching MTB reveals a conserved set of magnetosome genes.</title>
        <authorList>
            <person name="Kolinko S."/>
            <person name="Richter M."/>
            <person name="Glockner F.O."/>
            <person name="Brachmann A."/>
            <person name="Schuler D."/>
        </authorList>
    </citation>
    <scope>NUCLEOTIDE SEQUENCE [LARGE SCALE GENOMIC DNA]</scope>
    <source>
        <strain evidence="1">SKK-01</strain>
    </source>
</reference>
<dbReference type="AlphaFoldDB" id="A0A0F0CQC9"/>
<feature type="non-terminal residue" evidence="1">
    <location>
        <position position="159"/>
    </location>
</feature>
<dbReference type="Proteomes" id="UP000033428">
    <property type="component" value="Unassembled WGS sequence"/>
</dbReference>
<evidence type="ECO:0000313" key="2">
    <source>
        <dbReference type="Proteomes" id="UP000033428"/>
    </source>
</evidence>
<dbReference type="InterPro" id="IPR050456">
    <property type="entry name" value="DeoC/FbaB_aldolase"/>
</dbReference>
<dbReference type="SUPFAM" id="SSF51569">
    <property type="entry name" value="Aldolase"/>
    <property type="match status" value="1"/>
</dbReference>
<dbReference type="Gene3D" id="3.20.20.70">
    <property type="entry name" value="Aldolase class I"/>
    <property type="match status" value="1"/>
</dbReference>
<dbReference type="Pfam" id="PF01791">
    <property type="entry name" value="DeoC"/>
    <property type="match status" value="1"/>
</dbReference>
<comment type="caution">
    <text evidence="1">The sequence shown here is derived from an EMBL/GenBank/DDBJ whole genome shotgun (WGS) entry which is preliminary data.</text>
</comment>
<dbReference type="GO" id="GO:0016829">
    <property type="term" value="F:lyase activity"/>
    <property type="evidence" value="ECO:0007669"/>
    <property type="project" value="InterPro"/>
</dbReference>
<sequence>MHKGYVTAGYRGKGKDVGLFVHLSGSTILSPDPNRKVLVCSVEEAIKLGADGISIHVNLGAEDDDVMLRDLGTVSTHCTNWSIPLLAMMYTRGKKIKDEYDVEVVKIAARVAEELGADLVKVNFTGSSESFAKVVDGCSIPILIAGGEKAESTVDILRN</sequence>
<protein>
    <submittedName>
        <fullName evidence="1">Fructose bisphosphate aldolase</fullName>
    </submittedName>
</protein>
<dbReference type="PANTHER" id="PTHR47916">
    <property type="entry name" value="FRUCTOSE-BISPHOSPHATE ALDOLASE CLASS 1"/>
    <property type="match status" value="1"/>
</dbReference>
<accession>A0A0F0CQC9</accession>
<dbReference type="PATRIC" id="fig|1609969.3.peg.711"/>
<keyword evidence="2" id="KW-1185">Reference proteome</keyword>
<evidence type="ECO:0000313" key="1">
    <source>
        <dbReference type="EMBL" id="KJJ85482.1"/>
    </source>
</evidence>
<dbReference type="SMART" id="SM01133">
    <property type="entry name" value="DeoC"/>
    <property type="match status" value="1"/>
</dbReference>